<evidence type="ECO:0000256" key="7">
    <source>
        <dbReference type="SAM" id="Phobius"/>
    </source>
</evidence>
<keyword evidence="2 8" id="KW-0732">Signal</keyword>
<keyword evidence="1 7" id="KW-0812">Transmembrane</keyword>
<evidence type="ECO:0000256" key="5">
    <source>
        <dbReference type="ARBA" id="ARBA00037847"/>
    </source>
</evidence>
<dbReference type="SMART" id="SM00271">
    <property type="entry name" value="DnaJ"/>
    <property type="match status" value="1"/>
</dbReference>
<reference evidence="10 11" key="1">
    <citation type="journal article" date="2019" name="Nat. Ecol. Evol.">
        <title>Megaphylogeny resolves global patterns of mushroom evolution.</title>
        <authorList>
            <person name="Varga T."/>
            <person name="Krizsan K."/>
            <person name="Foldi C."/>
            <person name="Dima B."/>
            <person name="Sanchez-Garcia M."/>
            <person name="Sanchez-Ramirez S."/>
            <person name="Szollosi G.J."/>
            <person name="Szarkandi J.G."/>
            <person name="Papp V."/>
            <person name="Albert L."/>
            <person name="Andreopoulos W."/>
            <person name="Angelini C."/>
            <person name="Antonin V."/>
            <person name="Barry K.W."/>
            <person name="Bougher N.L."/>
            <person name="Buchanan P."/>
            <person name="Buyck B."/>
            <person name="Bense V."/>
            <person name="Catcheside P."/>
            <person name="Chovatia M."/>
            <person name="Cooper J."/>
            <person name="Damon W."/>
            <person name="Desjardin D."/>
            <person name="Finy P."/>
            <person name="Geml J."/>
            <person name="Haridas S."/>
            <person name="Hughes K."/>
            <person name="Justo A."/>
            <person name="Karasinski D."/>
            <person name="Kautmanova I."/>
            <person name="Kiss B."/>
            <person name="Kocsube S."/>
            <person name="Kotiranta H."/>
            <person name="LaButti K.M."/>
            <person name="Lechner B.E."/>
            <person name="Liimatainen K."/>
            <person name="Lipzen A."/>
            <person name="Lukacs Z."/>
            <person name="Mihaltcheva S."/>
            <person name="Morgado L.N."/>
            <person name="Niskanen T."/>
            <person name="Noordeloos M.E."/>
            <person name="Ohm R.A."/>
            <person name="Ortiz-Santana B."/>
            <person name="Ovrebo C."/>
            <person name="Racz N."/>
            <person name="Riley R."/>
            <person name="Savchenko A."/>
            <person name="Shiryaev A."/>
            <person name="Soop K."/>
            <person name="Spirin V."/>
            <person name="Szebenyi C."/>
            <person name="Tomsovsky M."/>
            <person name="Tulloss R.E."/>
            <person name="Uehling J."/>
            <person name="Grigoriev I.V."/>
            <person name="Vagvolgyi C."/>
            <person name="Papp T."/>
            <person name="Martin F.M."/>
            <person name="Miettinen O."/>
            <person name="Hibbett D.S."/>
            <person name="Nagy L.G."/>
        </authorList>
    </citation>
    <scope>NUCLEOTIDE SEQUENCE [LARGE SCALE GENOMIC DNA]</scope>
    <source>
        <strain evidence="10 11">CBS 121175</strain>
    </source>
</reference>
<dbReference type="InterPro" id="IPR001623">
    <property type="entry name" value="DnaJ_domain"/>
</dbReference>
<dbReference type="Gene3D" id="1.10.287.110">
    <property type="entry name" value="DnaJ domain"/>
    <property type="match status" value="1"/>
</dbReference>
<dbReference type="PROSITE" id="PS50076">
    <property type="entry name" value="DNAJ_2"/>
    <property type="match status" value="1"/>
</dbReference>
<feature type="compositionally biased region" description="Basic and acidic residues" evidence="6">
    <location>
        <begin position="261"/>
        <end position="271"/>
    </location>
</feature>
<sequence>MKLLSVLFALLALLATSIQVLAWDNLDHEIFDIVSELQASEGKGTTFYSWLDVPSTATTAEIAKAYRKKSMVLHPDKNPGVKGIHERFSRLGVISTILRDKEKRERYDFFYKNGVPKWRGTGYYYSRFRPGLGFVATFLIVLTSALQYLVQSLNYKRDLGRIAAITNKAKAAAWGPKMIPLNSARKVRVNLGDAHDEDGNVYDTRWIDMVVDSSDVYMLQDGEQVLIDASTASPPAISRTWFVALVKAQISRVLGEKKMTETVPIDEKSGGIDESDSEDSTDTPASGTATPNGTVKAGHLPTSKAGGKRRKAVKKR</sequence>
<accession>A0A5C3L4V9</accession>
<dbReference type="EMBL" id="ML210222">
    <property type="protein sequence ID" value="TFK23248.1"/>
    <property type="molecule type" value="Genomic_DNA"/>
</dbReference>
<organism evidence="10 11">
    <name type="scientific">Coprinopsis marcescibilis</name>
    <name type="common">Agaric fungus</name>
    <name type="synonym">Psathyrella marcescibilis</name>
    <dbReference type="NCBI Taxonomy" id="230819"/>
    <lineage>
        <taxon>Eukaryota</taxon>
        <taxon>Fungi</taxon>
        <taxon>Dikarya</taxon>
        <taxon>Basidiomycota</taxon>
        <taxon>Agaricomycotina</taxon>
        <taxon>Agaricomycetes</taxon>
        <taxon>Agaricomycetidae</taxon>
        <taxon>Agaricales</taxon>
        <taxon>Agaricineae</taxon>
        <taxon>Psathyrellaceae</taxon>
        <taxon>Coprinopsis</taxon>
    </lineage>
</organism>
<feature type="domain" description="J" evidence="9">
    <location>
        <begin position="46"/>
        <end position="111"/>
    </location>
</feature>
<dbReference type="STRING" id="230819.A0A5C3L4V9"/>
<evidence type="ECO:0000256" key="6">
    <source>
        <dbReference type="SAM" id="MobiDB-lite"/>
    </source>
</evidence>
<comment type="subcellular location">
    <subcellularLocation>
        <location evidence="5">Endomembrane system</location>
        <topology evidence="5">Single-pass membrane protein</topology>
    </subcellularLocation>
</comment>
<protein>
    <submittedName>
        <fullName evidence="10">DnaJ-domain-containing protein</fullName>
    </submittedName>
</protein>
<proteinExistence type="predicted"/>
<dbReference type="OrthoDB" id="413400at2759"/>
<dbReference type="AlphaFoldDB" id="A0A5C3L4V9"/>
<dbReference type="InterPro" id="IPR036869">
    <property type="entry name" value="J_dom_sf"/>
</dbReference>
<evidence type="ECO:0000256" key="3">
    <source>
        <dbReference type="ARBA" id="ARBA00022989"/>
    </source>
</evidence>
<feature type="region of interest" description="Disordered" evidence="6">
    <location>
        <begin position="261"/>
        <end position="316"/>
    </location>
</feature>
<evidence type="ECO:0000256" key="1">
    <source>
        <dbReference type="ARBA" id="ARBA00022692"/>
    </source>
</evidence>
<evidence type="ECO:0000256" key="8">
    <source>
        <dbReference type="SAM" id="SignalP"/>
    </source>
</evidence>
<dbReference type="PANTHER" id="PTHR44653:SF2">
    <property type="entry name" value="DNAJ HOMOLOG SUBFAMILY C MEMBER 1"/>
    <property type="match status" value="1"/>
</dbReference>
<keyword evidence="3 7" id="KW-1133">Transmembrane helix</keyword>
<dbReference type="CDD" id="cd06257">
    <property type="entry name" value="DnaJ"/>
    <property type="match status" value="1"/>
</dbReference>
<feature type="transmembrane region" description="Helical" evidence="7">
    <location>
        <begin position="131"/>
        <end position="150"/>
    </location>
</feature>
<dbReference type="PRINTS" id="PR00625">
    <property type="entry name" value="JDOMAIN"/>
</dbReference>
<evidence type="ECO:0000256" key="4">
    <source>
        <dbReference type="ARBA" id="ARBA00023136"/>
    </source>
</evidence>
<evidence type="ECO:0000313" key="10">
    <source>
        <dbReference type="EMBL" id="TFK23248.1"/>
    </source>
</evidence>
<dbReference type="PANTHER" id="PTHR44653">
    <property type="entry name" value="DNAJ HOMOLOG SUBFAMILY C MEMBER 1"/>
    <property type="match status" value="1"/>
</dbReference>
<evidence type="ECO:0000256" key="2">
    <source>
        <dbReference type="ARBA" id="ARBA00022729"/>
    </source>
</evidence>
<evidence type="ECO:0000259" key="9">
    <source>
        <dbReference type="PROSITE" id="PS50076"/>
    </source>
</evidence>
<feature type="compositionally biased region" description="Polar residues" evidence="6">
    <location>
        <begin position="284"/>
        <end position="293"/>
    </location>
</feature>
<dbReference type="InterPro" id="IPR052606">
    <property type="entry name" value="DnaJ_domain_protein"/>
</dbReference>
<dbReference type="Pfam" id="PF00226">
    <property type="entry name" value="DnaJ"/>
    <property type="match status" value="1"/>
</dbReference>
<feature type="chain" id="PRO_5022974819" evidence="8">
    <location>
        <begin position="23"/>
        <end position="316"/>
    </location>
</feature>
<name>A0A5C3L4V9_COPMA</name>
<keyword evidence="4 7" id="KW-0472">Membrane</keyword>
<evidence type="ECO:0000313" key="11">
    <source>
        <dbReference type="Proteomes" id="UP000307440"/>
    </source>
</evidence>
<dbReference type="SUPFAM" id="SSF46565">
    <property type="entry name" value="Chaperone J-domain"/>
    <property type="match status" value="1"/>
</dbReference>
<dbReference type="Proteomes" id="UP000307440">
    <property type="component" value="Unassembled WGS sequence"/>
</dbReference>
<gene>
    <name evidence="10" type="ORF">FA15DRAFT_670636</name>
</gene>
<feature type="compositionally biased region" description="Basic residues" evidence="6">
    <location>
        <begin position="306"/>
        <end position="316"/>
    </location>
</feature>
<feature type="signal peptide" evidence="8">
    <location>
        <begin position="1"/>
        <end position="22"/>
    </location>
</feature>
<dbReference type="GO" id="GO:0012505">
    <property type="term" value="C:endomembrane system"/>
    <property type="evidence" value="ECO:0007669"/>
    <property type="project" value="UniProtKB-SubCell"/>
</dbReference>
<keyword evidence="11" id="KW-1185">Reference proteome</keyword>